<keyword evidence="1" id="KW-0489">Methyltransferase</keyword>
<gene>
    <name evidence="1" type="ORF">CTheo_3681</name>
</gene>
<keyword evidence="2" id="KW-1185">Reference proteome</keyword>
<dbReference type="EMBL" id="SSOP01000051">
    <property type="protein sequence ID" value="KAB5592892.1"/>
    <property type="molecule type" value="Genomic_DNA"/>
</dbReference>
<comment type="caution">
    <text evidence="1">The sequence shown here is derived from an EMBL/GenBank/DDBJ whole genome shotgun (WGS) entry which is preliminary data.</text>
</comment>
<reference evidence="1 2" key="1">
    <citation type="journal article" date="2019" name="Fungal Biol. Biotechnol.">
        <title>Draft genome sequence of fastidious pathogen Ceratobasidium theobromae, which causes vascular-streak dieback in Theobroma cacao.</title>
        <authorList>
            <person name="Ali S.S."/>
            <person name="Asman A."/>
            <person name="Shao J."/>
            <person name="Firmansyah A.P."/>
            <person name="Susilo A.W."/>
            <person name="Rosmana A."/>
            <person name="McMahon P."/>
            <person name="Junaid M."/>
            <person name="Guest D."/>
            <person name="Kheng T.Y."/>
            <person name="Meinhardt L.W."/>
            <person name="Bailey B.A."/>
        </authorList>
    </citation>
    <scope>NUCLEOTIDE SEQUENCE [LARGE SCALE GENOMIC DNA]</scope>
    <source>
        <strain evidence="1 2">CT2</strain>
    </source>
</reference>
<dbReference type="GO" id="GO:0008168">
    <property type="term" value="F:methyltransferase activity"/>
    <property type="evidence" value="ECO:0007669"/>
    <property type="project" value="UniProtKB-KW"/>
</dbReference>
<evidence type="ECO:0000313" key="2">
    <source>
        <dbReference type="Proteomes" id="UP000383932"/>
    </source>
</evidence>
<organism evidence="1 2">
    <name type="scientific">Ceratobasidium theobromae</name>
    <dbReference type="NCBI Taxonomy" id="1582974"/>
    <lineage>
        <taxon>Eukaryota</taxon>
        <taxon>Fungi</taxon>
        <taxon>Dikarya</taxon>
        <taxon>Basidiomycota</taxon>
        <taxon>Agaricomycotina</taxon>
        <taxon>Agaricomycetes</taxon>
        <taxon>Cantharellales</taxon>
        <taxon>Ceratobasidiaceae</taxon>
        <taxon>Ceratobasidium</taxon>
    </lineage>
</organism>
<evidence type="ECO:0000313" key="1">
    <source>
        <dbReference type="EMBL" id="KAB5592892.1"/>
    </source>
</evidence>
<name>A0A5N5QM75_9AGAM</name>
<protein>
    <submittedName>
        <fullName evidence="1">Ribosomal RNA large subunit methyltransferase J</fullName>
    </submittedName>
</protein>
<dbReference type="GO" id="GO:0032259">
    <property type="term" value="P:methylation"/>
    <property type="evidence" value="ECO:0007669"/>
    <property type="project" value="UniProtKB-KW"/>
</dbReference>
<dbReference type="OrthoDB" id="417125at2759"/>
<sequence length="359" mass="40127">MSQPLSLSYDPTADTQAYWLTEALLEHPQGGTFRKLVAMREADESSRVDLDALLRPPRHETNPNVSGGALQRWHRLAFDSLRMMDDEVIGGFTQTHRFLDIGFSPGGRSSYLLTTWRNSRGMAISLPPEDGGLGCAIPPNLHSRLDIRLDDITRYDYWPELSKPEPPRPPSSAAPVPAPLPFARHKFDLVLCAAYPPARSDTRPWRSTRHLVARALLALLAVYSGGTILLELSHIESPLVARLVIAFGRIATIASLKSQIIQKKRGSFDLLARGVRIDTPDFRNLIYGLQRLLQIMSYGGERGDGRNINWGEQDLITPWKEVLNPTGVAQIATQGVEIWEVQYRALKKALYSKGMEIDN</sequence>
<proteinExistence type="predicted"/>
<dbReference type="AlphaFoldDB" id="A0A5N5QM75"/>
<keyword evidence="1" id="KW-0808">Transferase</keyword>
<dbReference type="Proteomes" id="UP000383932">
    <property type="component" value="Unassembled WGS sequence"/>
</dbReference>
<accession>A0A5N5QM75</accession>